<name>A0A382QTP7_9ZZZZ</name>
<proteinExistence type="predicted"/>
<organism evidence="1">
    <name type="scientific">marine metagenome</name>
    <dbReference type="NCBI Taxonomy" id="408172"/>
    <lineage>
        <taxon>unclassified sequences</taxon>
        <taxon>metagenomes</taxon>
        <taxon>ecological metagenomes</taxon>
    </lineage>
</organism>
<feature type="non-terminal residue" evidence="1">
    <location>
        <position position="48"/>
    </location>
</feature>
<accession>A0A382QTP7</accession>
<sequence>VLTTCALVVFLKCSIFISNSNMVPFFEYSLFKWANAIYLFNIGDQVPL</sequence>
<evidence type="ECO:0000313" key="1">
    <source>
        <dbReference type="EMBL" id="SVC87701.1"/>
    </source>
</evidence>
<dbReference type="EMBL" id="UINC01116159">
    <property type="protein sequence ID" value="SVC87701.1"/>
    <property type="molecule type" value="Genomic_DNA"/>
</dbReference>
<dbReference type="AlphaFoldDB" id="A0A382QTP7"/>
<gene>
    <name evidence="1" type="ORF">METZ01_LOCUS340555</name>
</gene>
<protein>
    <submittedName>
        <fullName evidence="1">Uncharacterized protein</fullName>
    </submittedName>
</protein>
<feature type="non-terminal residue" evidence="1">
    <location>
        <position position="1"/>
    </location>
</feature>
<reference evidence="1" key="1">
    <citation type="submission" date="2018-05" db="EMBL/GenBank/DDBJ databases">
        <authorList>
            <person name="Lanie J.A."/>
            <person name="Ng W.-L."/>
            <person name="Kazmierczak K.M."/>
            <person name="Andrzejewski T.M."/>
            <person name="Davidsen T.M."/>
            <person name="Wayne K.J."/>
            <person name="Tettelin H."/>
            <person name="Glass J.I."/>
            <person name="Rusch D."/>
            <person name="Podicherti R."/>
            <person name="Tsui H.-C.T."/>
            <person name="Winkler M.E."/>
        </authorList>
    </citation>
    <scope>NUCLEOTIDE SEQUENCE</scope>
</reference>